<name>A0ABN6MZX9_9BACT</name>
<dbReference type="InterPro" id="IPR007055">
    <property type="entry name" value="BON_dom"/>
</dbReference>
<organism evidence="2 3">
    <name type="scientific">Anaeromyxobacter oryzae</name>
    <dbReference type="NCBI Taxonomy" id="2918170"/>
    <lineage>
        <taxon>Bacteria</taxon>
        <taxon>Pseudomonadati</taxon>
        <taxon>Myxococcota</taxon>
        <taxon>Myxococcia</taxon>
        <taxon>Myxococcales</taxon>
        <taxon>Cystobacterineae</taxon>
        <taxon>Anaeromyxobacteraceae</taxon>
        <taxon>Anaeromyxobacter</taxon>
    </lineage>
</organism>
<evidence type="ECO:0000313" key="2">
    <source>
        <dbReference type="EMBL" id="BDG05113.1"/>
    </source>
</evidence>
<dbReference type="EMBL" id="AP025591">
    <property type="protein sequence ID" value="BDG05113.1"/>
    <property type="molecule type" value="Genomic_DNA"/>
</dbReference>
<dbReference type="Pfam" id="PF04972">
    <property type="entry name" value="BON"/>
    <property type="match status" value="3"/>
</dbReference>
<feature type="domain" description="BON" evidence="1">
    <location>
        <begin position="97"/>
        <end position="165"/>
    </location>
</feature>
<accession>A0ABN6MZX9</accession>
<dbReference type="Gene3D" id="3.30.1340.30">
    <property type="match status" value="3"/>
</dbReference>
<dbReference type="Proteomes" id="UP001162891">
    <property type="component" value="Chromosome"/>
</dbReference>
<feature type="domain" description="BON" evidence="1">
    <location>
        <begin position="2"/>
        <end position="72"/>
    </location>
</feature>
<reference evidence="3" key="1">
    <citation type="journal article" date="2022" name="Int. J. Syst. Evol. Microbiol.">
        <title>Anaeromyxobacter oryzae sp. nov., Anaeromyxobacter diazotrophicus sp. nov. and Anaeromyxobacter paludicola sp. nov., isolated from paddy soils.</title>
        <authorList>
            <person name="Itoh H."/>
            <person name="Xu Z."/>
            <person name="Mise K."/>
            <person name="Masuda Y."/>
            <person name="Ushijima N."/>
            <person name="Hayakawa C."/>
            <person name="Shiratori Y."/>
            <person name="Senoo K."/>
        </authorList>
    </citation>
    <scope>NUCLEOTIDE SEQUENCE [LARGE SCALE GENOMIC DNA]</scope>
    <source>
        <strain evidence="3">Red232</strain>
    </source>
</reference>
<proteinExistence type="predicted"/>
<sequence length="238" mass="25465">MRSVSIPDAVRCKVAAEPRVDAPHHPITLSFTDGVLTMEGELADLAAKKLALERAASVPGVDHIVDRLRVAPARTMGDAEIRDHVRDLLLEEPVLQPLARATPSLEPGVPLRPDVVLGTIGLSVARGVVTLDGIVPSLAHKRLAGALAWWVPGVRDVVNGLEVVPPEEDDDGEISDAVRLVLEKDPLVDASQLGVSTRRAVVTLSGVVRCGVERRAAERDAWCVFGVDGVTNHIEVRE</sequence>
<gene>
    <name evidence="2" type="ORF">AMOR_41090</name>
</gene>
<feature type="domain" description="BON" evidence="1">
    <location>
        <begin position="170"/>
        <end position="238"/>
    </location>
</feature>
<dbReference type="InterPro" id="IPR051686">
    <property type="entry name" value="Lipoprotein_DolP"/>
</dbReference>
<dbReference type="PANTHER" id="PTHR34606">
    <property type="entry name" value="BON DOMAIN-CONTAINING PROTEIN"/>
    <property type="match status" value="1"/>
</dbReference>
<dbReference type="PANTHER" id="PTHR34606:SF15">
    <property type="entry name" value="BON DOMAIN-CONTAINING PROTEIN"/>
    <property type="match status" value="1"/>
</dbReference>
<dbReference type="RefSeq" id="WP_248353661.1">
    <property type="nucleotide sequence ID" value="NZ_AP025591.1"/>
</dbReference>
<dbReference type="PROSITE" id="PS50914">
    <property type="entry name" value="BON"/>
    <property type="match status" value="3"/>
</dbReference>
<evidence type="ECO:0000259" key="1">
    <source>
        <dbReference type="PROSITE" id="PS50914"/>
    </source>
</evidence>
<protein>
    <recommendedName>
        <fullName evidence="1">BON domain-containing protein</fullName>
    </recommendedName>
</protein>
<keyword evidence="3" id="KW-1185">Reference proteome</keyword>
<evidence type="ECO:0000313" key="3">
    <source>
        <dbReference type="Proteomes" id="UP001162891"/>
    </source>
</evidence>